<accession>A0ABX9A236</accession>
<feature type="signal peptide" evidence="2">
    <location>
        <begin position="1"/>
        <end position="15"/>
    </location>
</feature>
<sequence>MIRAAVLSFSLIALAACSGEPAQQESADDFANRIGGQGGQAAPGALDPAQPDPNAPSVAVAVPPQNADLTQLQKLGDIGGVNLGPREGSCTFMADGNELIMAAGMKEPTVPGKAVVRLGGSLVVADAGPGGLASIKSGTTFTGEGFTVQVAPAAGEAQSRAANVVVSQAGGNSQNYSGNWICA</sequence>
<name>A0ABX9A236_9SPHN</name>
<dbReference type="PROSITE" id="PS51257">
    <property type="entry name" value="PROKAR_LIPOPROTEIN"/>
    <property type="match status" value="1"/>
</dbReference>
<dbReference type="RefSeq" id="WP_221431086.1">
    <property type="nucleotide sequence ID" value="NZ_CP081294.1"/>
</dbReference>
<proteinExistence type="predicted"/>
<feature type="region of interest" description="Disordered" evidence="1">
    <location>
        <begin position="25"/>
        <end position="56"/>
    </location>
</feature>
<evidence type="ECO:0000313" key="4">
    <source>
        <dbReference type="Proteomes" id="UP000824321"/>
    </source>
</evidence>
<feature type="chain" id="PRO_5046602586" evidence="2">
    <location>
        <begin position="16"/>
        <end position="183"/>
    </location>
</feature>
<keyword evidence="4" id="KW-1185">Reference proteome</keyword>
<dbReference type="Proteomes" id="UP000824321">
    <property type="component" value="Chromosome"/>
</dbReference>
<evidence type="ECO:0000256" key="2">
    <source>
        <dbReference type="SAM" id="SignalP"/>
    </source>
</evidence>
<evidence type="ECO:0000313" key="3">
    <source>
        <dbReference type="EMBL" id="QZD95346.1"/>
    </source>
</evidence>
<organism evidence="3 4">
    <name type="scientific">Qipengyuania gelatinilytica</name>
    <dbReference type="NCBI Taxonomy" id="2867231"/>
    <lineage>
        <taxon>Bacteria</taxon>
        <taxon>Pseudomonadati</taxon>
        <taxon>Pseudomonadota</taxon>
        <taxon>Alphaproteobacteria</taxon>
        <taxon>Sphingomonadales</taxon>
        <taxon>Erythrobacteraceae</taxon>
        <taxon>Qipengyuania</taxon>
    </lineage>
</organism>
<gene>
    <name evidence="3" type="ORF">K3136_01055</name>
</gene>
<reference evidence="3 4" key="1">
    <citation type="submission" date="2021-08" db="EMBL/GenBank/DDBJ databases">
        <title>Comparative Genomics Analysis of the Genus Qipengyuania Reveals Extensive Genetic Diversity and Metabolic Versatility, Including the Description of Fifteen Novel Species.</title>
        <authorList>
            <person name="Liu Y."/>
        </authorList>
    </citation>
    <scope>NUCLEOTIDE SEQUENCE [LARGE SCALE GENOMIC DNA]</scope>
    <source>
        <strain evidence="3 4">1NDH1</strain>
    </source>
</reference>
<protein>
    <submittedName>
        <fullName evidence="3">Uncharacterized protein</fullName>
    </submittedName>
</protein>
<evidence type="ECO:0000256" key="1">
    <source>
        <dbReference type="SAM" id="MobiDB-lite"/>
    </source>
</evidence>
<dbReference type="EMBL" id="CP081294">
    <property type="protein sequence ID" value="QZD95346.1"/>
    <property type="molecule type" value="Genomic_DNA"/>
</dbReference>
<keyword evidence="2" id="KW-0732">Signal</keyword>